<evidence type="ECO:0000256" key="5">
    <source>
        <dbReference type="ARBA" id="ARBA00023136"/>
    </source>
</evidence>
<organism evidence="8">
    <name type="scientific">Guillardia theta (strain CCMP2712)</name>
    <name type="common">Cryptophyte</name>
    <dbReference type="NCBI Taxonomy" id="905079"/>
    <lineage>
        <taxon>Eukaryota</taxon>
        <taxon>Cryptophyceae</taxon>
        <taxon>Pyrenomonadales</taxon>
        <taxon>Geminigeraceae</taxon>
        <taxon>Guillardia</taxon>
    </lineage>
</organism>
<dbReference type="KEGG" id="gtt:GUITHDRAFT_52241"/>
<feature type="non-terminal residue" evidence="8">
    <location>
        <position position="1"/>
    </location>
</feature>
<dbReference type="GO" id="GO:0004016">
    <property type="term" value="F:adenylate cyclase activity"/>
    <property type="evidence" value="ECO:0007669"/>
    <property type="project" value="TreeGrafter"/>
</dbReference>
<gene>
    <name evidence="8" type="ORF">GUITHDRAFT_52241</name>
</gene>
<reference evidence="9" key="3">
    <citation type="submission" date="2016-03" db="UniProtKB">
        <authorList>
            <consortium name="EnsemblProtists"/>
        </authorList>
    </citation>
    <scope>IDENTIFICATION</scope>
</reference>
<evidence type="ECO:0000256" key="2">
    <source>
        <dbReference type="ARBA" id="ARBA00022692"/>
    </source>
</evidence>
<dbReference type="GO" id="GO:0000166">
    <property type="term" value="F:nucleotide binding"/>
    <property type="evidence" value="ECO:0007669"/>
    <property type="project" value="UniProtKB-KW"/>
</dbReference>
<evidence type="ECO:0000256" key="6">
    <source>
        <dbReference type="ARBA" id="ARBA00023239"/>
    </source>
</evidence>
<keyword evidence="2" id="KW-0812">Transmembrane</keyword>
<dbReference type="GO" id="GO:0001653">
    <property type="term" value="F:peptide receptor activity"/>
    <property type="evidence" value="ECO:0007669"/>
    <property type="project" value="TreeGrafter"/>
</dbReference>
<dbReference type="SMART" id="SM00044">
    <property type="entry name" value="CYCc"/>
    <property type="match status" value="1"/>
</dbReference>
<dbReference type="HOGENOM" id="CLU_001072_6_1_1"/>
<reference evidence="10" key="2">
    <citation type="submission" date="2012-11" db="EMBL/GenBank/DDBJ databases">
        <authorList>
            <person name="Kuo A."/>
            <person name="Curtis B.A."/>
            <person name="Tanifuji G."/>
            <person name="Burki F."/>
            <person name="Gruber A."/>
            <person name="Irimia M."/>
            <person name="Maruyama S."/>
            <person name="Arias M.C."/>
            <person name="Ball S.G."/>
            <person name="Gile G.H."/>
            <person name="Hirakawa Y."/>
            <person name="Hopkins J.F."/>
            <person name="Rensing S.A."/>
            <person name="Schmutz J."/>
            <person name="Symeonidi A."/>
            <person name="Elias M."/>
            <person name="Eveleigh R.J."/>
            <person name="Herman E.K."/>
            <person name="Klute M.J."/>
            <person name="Nakayama T."/>
            <person name="Obornik M."/>
            <person name="Reyes-Prieto A."/>
            <person name="Armbrust E.V."/>
            <person name="Aves S.J."/>
            <person name="Beiko R.G."/>
            <person name="Coutinho P."/>
            <person name="Dacks J.B."/>
            <person name="Durnford D.G."/>
            <person name="Fast N.M."/>
            <person name="Green B.R."/>
            <person name="Grisdale C."/>
            <person name="Hempe F."/>
            <person name="Henrissat B."/>
            <person name="Hoppner M.P."/>
            <person name="Ishida K.-I."/>
            <person name="Kim E."/>
            <person name="Koreny L."/>
            <person name="Kroth P.G."/>
            <person name="Liu Y."/>
            <person name="Malik S.-B."/>
            <person name="Maier U.G."/>
            <person name="McRose D."/>
            <person name="Mock T."/>
            <person name="Neilson J.A."/>
            <person name="Onodera N.T."/>
            <person name="Poole A.M."/>
            <person name="Pritham E.J."/>
            <person name="Richards T.A."/>
            <person name="Rocap G."/>
            <person name="Roy S.W."/>
            <person name="Sarai C."/>
            <person name="Schaack S."/>
            <person name="Shirato S."/>
            <person name="Slamovits C.H."/>
            <person name="Spencer D.F."/>
            <person name="Suzuki S."/>
            <person name="Worden A.Z."/>
            <person name="Zauner S."/>
            <person name="Barry K."/>
            <person name="Bell C."/>
            <person name="Bharti A.K."/>
            <person name="Crow J.A."/>
            <person name="Grimwood J."/>
            <person name="Kramer R."/>
            <person name="Lindquist E."/>
            <person name="Lucas S."/>
            <person name="Salamov A."/>
            <person name="McFadden G.I."/>
            <person name="Lane C.E."/>
            <person name="Keeling P.J."/>
            <person name="Gray M.W."/>
            <person name="Grigoriev I.V."/>
            <person name="Archibald J.M."/>
        </authorList>
    </citation>
    <scope>NUCLEOTIDE SEQUENCE</scope>
    <source>
        <strain evidence="10">CCMP2712</strain>
    </source>
</reference>
<dbReference type="InterPro" id="IPR029787">
    <property type="entry name" value="Nucleotide_cyclase"/>
</dbReference>
<evidence type="ECO:0000313" key="8">
    <source>
        <dbReference type="EMBL" id="EKX54200.1"/>
    </source>
</evidence>
<dbReference type="AlphaFoldDB" id="L1K164"/>
<evidence type="ECO:0000313" key="10">
    <source>
        <dbReference type="Proteomes" id="UP000011087"/>
    </source>
</evidence>
<keyword evidence="6" id="KW-0456">Lyase</keyword>
<dbReference type="RefSeq" id="XP_005841180.1">
    <property type="nucleotide sequence ID" value="XM_005841123.1"/>
</dbReference>
<dbReference type="EMBL" id="JH992968">
    <property type="protein sequence ID" value="EKX54200.1"/>
    <property type="molecule type" value="Genomic_DNA"/>
</dbReference>
<keyword evidence="5" id="KW-0472">Membrane</keyword>
<protein>
    <recommendedName>
        <fullName evidence="7">Guanylate cyclase domain-containing protein</fullName>
    </recommendedName>
</protein>
<dbReference type="InterPro" id="IPR001054">
    <property type="entry name" value="A/G_cyclase"/>
</dbReference>
<dbReference type="InterPro" id="IPR050401">
    <property type="entry name" value="Cyclic_nucleotide_synthase"/>
</dbReference>
<evidence type="ECO:0000259" key="7">
    <source>
        <dbReference type="PROSITE" id="PS50125"/>
    </source>
</evidence>
<dbReference type="GeneID" id="17310723"/>
<evidence type="ECO:0000256" key="4">
    <source>
        <dbReference type="ARBA" id="ARBA00022989"/>
    </source>
</evidence>
<dbReference type="Gene3D" id="3.30.70.1230">
    <property type="entry name" value="Nucleotide cyclase"/>
    <property type="match status" value="1"/>
</dbReference>
<evidence type="ECO:0000256" key="1">
    <source>
        <dbReference type="ARBA" id="ARBA00004370"/>
    </source>
</evidence>
<accession>L1K164</accession>
<reference evidence="8 10" key="1">
    <citation type="journal article" date="2012" name="Nature">
        <title>Algal genomes reveal evolutionary mosaicism and the fate of nucleomorphs.</title>
        <authorList>
            <consortium name="DOE Joint Genome Institute"/>
            <person name="Curtis B.A."/>
            <person name="Tanifuji G."/>
            <person name="Burki F."/>
            <person name="Gruber A."/>
            <person name="Irimia M."/>
            <person name="Maruyama S."/>
            <person name="Arias M.C."/>
            <person name="Ball S.G."/>
            <person name="Gile G.H."/>
            <person name="Hirakawa Y."/>
            <person name="Hopkins J.F."/>
            <person name="Kuo A."/>
            <person name="Rensing S.A."/>
            <person name="Schmutz J."/>
            <person name="Symeonidi A."/>
            <person name="Elias M."/>
            <person name="Eveleigh R.J."/>
            <person name="Herman E.K."/>
            <person name="Klute M.J."/>
            <person name="Nakayama T."/>
            <person name="Obornik M."/>
            <person name="Reyes-Prieto A."/>
            <person name="Armbrust E.V."/>
            <person name="Aves S.J."/>
            <person name="Beiko R.G."/>
            <person name="Coutinho P."/>
            <person name="Dacks J.B."/>
            <person name="Durnford D.G."/>
            <person name="Fast N.M."/>
            <person name="Green B.R."/>
            <person name="Grisdale C.J."/>
            <person name="Hempel F."/>
            <person name="Henrissat B."/>
            <person name="Hoppner M.P."/>
            <person name="Ishida K."/>
            <person name="Kim E."/>
            <person name="Koreny L."/>
            <person name="Kroth P.G."/>
            <person name="Liu Y."/>
            <person name="Malik S.B."/>
            <person name="Maier U.G."/>
            <person name="McRose D."/>
            <person name="Mock T."/>
            <person name="Neilson J.A."/>
            <person name="Onodera N.T."/>
            <person name="Poole A.M."/>
            <person name="Pritham E.J."/>
            <person name="Richards T.A."/>
            <person name="Rocap G."/>
            <person name="Roy S.W."/>
            <person name="Sarai C."/>
            <person name="Schaack S."/>
            <person name="Shirato S."/>
            <person name="Slamovits C.H."/>
            <person name="Spencer D.F."/>
            <person name="Suzuki S."/>
            <person name="Worden A.Z."/>
            <person name="Zauner S."/>
            <person name="Barry K."/>
            <person name="Bell C."/>
            <person name="Bharti A.K."/>
            <person name="Crow J.A."/>
            <person name="Grimwood J."/>
            <person name="Kramer R."/>
            <person name="Lindquist E."/>
            <person name="Lucas S."/>
            <person name="Salamov A."/>
            <person name="McFadden G.I."/>
            <person name="Lane C.E."/>
            <person name="Keeling P.J."/>
            <person name="Gray M.W."/>
            <person name="Grigoriev I.V."/>
            <person name="Archibald J.M."/>
        </authorList>
    </citation>
    <scope>NUCLEOTIDE SEQUENCE</scope>
    <source>
        <strain evidence="8 10">CCMP2712</strain>
    </source>
</reference>
<dbReference type="PaxDb" id="55529-EKX54200"/>
<dbReference type="Pfam" id="PF00211">
    <property type="entry name" value="Guanylate_cyc"/>
    <property type="match status" value="1"/>
</dbReference>
<feature type="domain" description="Guanylate cyclase" evidence="7">
    <location>
        <begin position="30"/>
        <end position="162"/>
    </location>
</feature>
<evidence type="ECO:0000256" key="3">
    <source>
        <dbReference type="ARBA" id="ARBA00022741"/>
    </source>
</evidence>
<dbReference type="OMA" id="NHAREIC"/>
<dbReference type="Proteomes" id="UP000011087">
    <property type="component" value="Unassembled WGS sequence"/>
</dbReference>
<dbReference type="GO" id="GO:0035556">
    <property type="term" value="P:intracellular signal transduction"/>
    <property type="evidence" value="ECO:0007669"/>
    <property type="project" value="InterPro"/>
</dbReference>
<dbReference type="SUPFAM" id="SSF55073">
    <property type="entry name" value="Nucleotide cyclase"/>
    <property type="match status" value="1"/>
</dbReference>
<dbReference type="PANTHER" id="PTHR11920">
    <property type="entry name" value="GUANYLYL CYCLASE"/>
    <property type="match status" value="1"/>
</dbReference>
<dbReference type="PANTHER" id="PTHR11920:SF335">
    <property type="entry name" value="GUANYLATE CYCLASE"/>
    <property type="match status" value="1"/>
</dbReference>
<dbReference type="PROSITE" id="PS50125">
    <property type="entry name" value="GUANYLATE_CYCLASE_2"/>
    <property type="match status" value="1"/>
</dbReference>
<sequence>SLLYDVLPRHIADALKDGKPIEPERREVVTIFFSDIVNFTTISSKLEPWKVSKFLDRLYSNFDSFAQAHGVFKLETIGDAYMAVTNLLEDQVEDHAVRIARFALDAIECASTTLQDEDAPELGTLKIRVGIHSGPVVANVIGKQRPKYTLFGDAVNTASRMESTSIPGKIQCTEVS</sequence>
<dbReference type="eggNOG" id="KOG1023">
    <property type="taxonomic scope" value="Eukaryota"/>
</dbReference>
<dbReference type="CDD" id="cd07302">
    <property type="entry name" value="CHD"/>
    <property type="match status" value="1"/>
</dbReference>
<dbReference type="GO" id="GO:0005886">
    <property type="term" value="C:plasma membrane"/>
    <property type="evidence" value="ECO:0007669"/>
    <property type="project" value="TreeGrafter"/>
</dbReference>
<keyword evidence="4" id="KW-1133">Transmembrane helix</keyword>
<keyword evidence="10" id="KW-1185">Reference proteome</keyword>
<dbReference type="GO" id="GO:0004383">
    <property type="term" value="F:guanylate cyclase activity"/>
    <property type="evidence" value="ECO:0007669"/>
    <property type="project" value="TreeGrafter"/>
</dbReference>
<comment type="subcellular location">
    <subcellularLocation>
        <location evidence="1">Membrane</location>
    </subcellularLocation>
</comment>
<dbReference type="EnsemblProtists" id="EKX54200">
    <property type="protein sequence ID" value="EKX54200"/>
    <property type="gene ID" value="GUITHDRAFT_52241"/>
</dbReference>
<dbReference type="GO" id="GO:0007168">
    <property type="term" value="P:receptor guanylyl cyclase signaling pathway"/>
    <property type="evidence" value="ECO:0007669"/>
    <property type="project" value="TreeGrafter"/>
</dbReference>
<name>L1K164_GUITC</name>
<proteinExistence type="predicted"/>
<evidence type="ECO:0000313" key="9">
    <source>
        <dbReference type="EnsemblProtists" id="EKX54200"/>
    </source>
</evidence>
<dbReference type="OrthoDB" id="60033at2759"/>
<feature type="non-terminal residue" evidence="8">
    <location>
        <position position="176"/>
    </location>
</feature>
<keyword evidence="3" id="KW-0547">Nucleotide-binding</keyword>